<feature type="domain" description="Flagellin C-terminal" evidence="5">
    <location>
        <begin position="341"/>
        <end position="426"/>
    </location>
</feature>
<dbReference type="PANTHER" id="PTHR42792">
    <property type="entry name" value="FLAGELLIN"/>
    <property type="match status" value="1"/>
</dbReference>
<dbReference type="PANTHER" id="PTHR42792:SF2">
    <property type="entry name" value="FLAGELLIN"/>
    <property type="match status" value="1"/>
</dbReference>
<evidence type="ECO:0000256" key="2">
    <source>
        <dbReference type="ARBA" id="ARBA00023143"/>
    </source>
</evidence>
<dbReference type="OrthoDB" id="8328560at2"/>
<gene>
    <name evidence="6" type="ORF">SAMN03080610_01074</name>
</gene>
<organism evidence="6 7">
    <name type="scientific">Afifella marina DSM 2698</name>
    <dbReference type="NCBI Taxonomy" id="1120955"/>
    <lineage>
        <taxon>Bacteria</taxon>
        <taxon>Pseudomonadati</taxon>
        <taxon>Pseudomonadota</taxon>
        <taxon>Alphaproteobacteria</taxon>
        <taxon>Hyphomicrobiales</taxon>
        <taxon>Afifellaceae</taxon>
        <taxon>Afifella</taxon>
    </lineage>
</organism>
<proteinExistence type="inferred from homology"/>
<dbReference type="PRINTS" id="PR00207">
    <property type="entry name" value="FLAGELLIN"/>
</dbReference>
<keyword evidence="7" id="KW-1185">Reference proteome</keyword>
<evidence type="ECO:0000313" key="7">
    <source>
        <dbReference type="Proteomes" id="UP000199347"/>
    </source>
</evidence>
<dbReference type="EMBL" id="FMVW01000002">
    <property type="protein sequence ID" value="SCZ29015.1"/>
    <property type="molecule type" value="Genomic_DNA"/>
</dbReference>
<accession>A0A1G5MV07</accession>
<dbReference type="InterPro" id="IPR001029">
    <property type="entry name" value="Flagellin_N"/>
</dbReference>
<keyword evidence="2 3" id="KW-0975">Bacterial flagellum</keyword>
<dbReference type="RefSeq" id="WP_092810367.1">
    <property type="nucleotide sequence ID" value="NZ_FMVW01000002.1"/>
</dbReference>
<dbReference type="STRING" id="1120955.SAMN03080610_01074"/>
<evidence type="ECO:0000256" key="3">
    <source>
        <dbReference type="RuleBase" id="RU362073"/>
    </source>
</evidence>
<protein>
    <recommendedName>
        <fullName evidence="3">Flagellin</fullName>
    </recommendedName>
</protein>
<dbReference type="Pfam" id="PF00700">
    <property type="entry name" value="Flagellin_C"/>
    <property type="match status" value="1"/>
</dbReference>
<dbReference type="GO" id="GO:0005576">
    <property type="term" value="C:extracellular region"/>
    <property type="evidence" value="ECO:0007669"/>
    <property type="project" value="UniProtKB-SubCell"/>
</dbReference>
<comment type="subcellular location">
    <subcellularLocation>
        <location evidence="3">Secreted</location>
    </subcellularLocation>
    <subcellularLocation>
        <location evidence="3">Bacterial flagellum</location>
    </subcellularLocation>
</comment>
<evidence type="ECO:0000256" key="1">
    <source>
        <dbReference type="ARBA" id="ARBA00005709"/>
    </source>
</evidence>
<dbReference type="Pfam" id="PF00669">
    <property type="entry name" value="Flagellin_N"/>
    <property type="match status" value="1"/>
</dbReference>
<evidence type="ECO:0000259" key="4">
    <source>
        <dbReference type="Pfam" id="PF00669"/>
    </source>
</evidence>
<comment type="function">
    <text evidence="3">Flagellin is the subunit protein which polymerizes to form the filaments of bacterial flagella.</text>
</comment>
<keyword evidence="6" id="KW-0969">Cilium</keyword>
<dbReference type="Proteomes" id="UP000199347">
    <property type="component" value="Unassembled WGS sequence"/>
</dbReference>
<name>A0A1G5MV07_AFIMA</name>
<feature type="domain" description="Flagellin N-terminal" evidence="4">
    <location>
        <begin position="6"/>
        <end position="135"/>
    </location>
</feature>
<keyword evidence="3" id="KW-0964">Secreted</keyword>
<evidence type="ECO:0000313" key="6">
    <source>
        <dbReference type="EMBL" id="SCZ29015.1"/>
    </source>
</evidence>
<keyword evidence="6" id="KW-0966">Cell projection</keyword>
<sequence length="427" mass="44006">MSSLITNTSAMVALQTLRSINSNLDETNNRVSTGLRVNTASDNAAYWSIATTMRSDNQAMSAVKDALGMGSATVDAAYTGLSKAEEVLTKIKASLGAATGEGVDRAKVQEQISAYQDQLKTIAESASFSGQNWLSTGSSTAFNKEIVSSLSRDANNKLAIGTIDVDITNTRLYGDGTAQFGILDKTIDLNTYTSNSGQAASVETAAVAFAAADDKISFSVSQNGAPAKTVEITQQTLADAGLSDTSIRSNADLAAVYTQALKDAGIEGIDVVLDGTDQVEFSSTDDFSISGATTAGATGITVASLGLSATDVTTSAAAAGAASVATIDISSASGTEVQNFMKVVDEALGQVTSAASSLGTVQTRIDMQTEFVKTLMSTIDTGVGALVDADMEEESTKLKALQTQQQLAVQSLSIANSSSQNILSLFR</sequence>
<dbReference type="GO" id="GO:0005198">
    <property type="term" value="F:structural molecule activity"/>
    <property type="evidence" value="ECO:0007669"/>
    <property type="project" value="UniProtKB-UniRule"/>
</dbReference>
<dbReference type="SUPFAM" id="SSF64518">
    <property type="entry name" value="Phase 1 flagellin"/>
    <property type="match status" value="1"/>
</dbReference>
<comment type="similarity">
    <text evidence="1 3">Belongs to the bacterial flagellin family.</text>
</comment>
<dbReference type="InterPro" id="IPR046358">
    <property type="entry name" value="Flagellin_C"/>
</dbReference>
<reference evidence="6 7" key="1">
    <citation type="submission" date="2016-10" db="EMBL/GenBank/DDBJ databases">
        <authorList>
            <person name="de Groot N.N."/>
        </authorList>
    </citation>
    <scope>NUCLEOTIDE SEQUENCE [LARGE SCALE GENOMIC DNA]</scope>
    <source>
        <strain evidence="6 7">DSM 2698</strain>
    </source>
</reference>
<dbReference type="InterPro" id="IPR001492">
    <property type="entry name" value="Flagellin"/>
</dbReference>
<evidence type="ECO:0000259" key="5">
    <source>
        <dbReference type="Pfam" id="PF00700"/>
    </source>
</evidence>
<keyword evidence="6" id="KW-0282">Flagellum</keyword>
<dbReference type="GO" id="GO:0009288">
    <property type="term" value="C:bacterial-type flagellum"/>
    <property type="evidence" value="ECO:0007669"/>
    <property type="project" value="UniProtKB-SubCell"/>
</dbReference>
<dbReference type="Gene3D" id="1.20.1330.10">
    <property type="entry name" value="f41 fragment of flagellin, N-terminal domain"/>
    <property type="match status" value="2"/>
</dbReference>
<dbReference type="AlphaFoldDB" id="A0A1G5MV07"/>